<dbReference type="EMBL" id="MH590603">
    <property type="protein sequence ID" value="AXH70460.1"/>
    <property type="molecule type" value="Genomic_DNA"/>
</dbReference>
<dbReference type="GeneID" id="54998063"/>
<accession>A0A345MIS9</accession>
<dbReference type="RefSeq" id="YP_009807187.1">
    <property type="nucleotide sequence ID" value="NC_048021.1"/>
</dbReference>
<dbReference type="Proteomes" id="UP000257597">
    <property type="component" value="Segment"/>
</dbReference>
<gene>
    <name evidence="1" type="primary">73</name>
    <name evidence="1" type="ORF">SEA_DAREDEVIL_73</name>
</gene>
<dbReference type="KEGG" id="vg:54998063"/>
<keyword evidence="2" id="KW-1185">Reference proteome</keyword>
<protein>
    <submittedName>
        <fullName evidence="1">Uncharacterized protein</fullName>
    </submittedName>
</protein>
<name>A0A345MIS9_9CAUD</name>
<proteinExistence type="predicted"/>
<reference evidence="2" key="1">
    <citation type="submission" date="2018-07" db="EMBL/GenBank/DDBJ databases">
        <authorList>
            <person name="Quirk P.G."/>
            <person name="Krulwich T.A."/>
        </authorList>
    </citation>
    <scope>NUCLEOTIDE SEQUENCE [LARGE SCALE GENOMIC DNA]</scope>
</reference>
<evidence type="ECO:0000313" key="2">
    <source>
        <dbReference type="Proteomes" id="UP000257597"/>
    </source>
</evidence>
<organism evidence="1 2">
    <name type="scientific">Gordonia phage Daredevil</name>
    <dbReference type="NCBI Taxonomy" id="2283286"/>
    <lineage>
        <taxon>Viruses</taxon>
        <taxon>Duplodnaviria</taxon>
        <taxon>Heunggongvirae</taxon>
        <taxon>Uroviricota</taxon>
        <taxon>Caudoviricetes</taxon>
        <taxon>Daredevilvirus</taxon>
        <taxon>Daredevilvirus daredevil</taxon>
    </lineage>
</organism>
<sequence length="87" mass="9613">MPEPDILDLSDFALPTAEAIRVGQSIDTLHQDIRNAKLYLLMLYIQTTLAAIRAMPAGPERDAQARVIRTILSYSEAHLATVYGTQS</sequence>
<evidence type="ECO:0000313" key="1">
    <source>
        <dbReference type="EMBL" id="AXH70460.1"/>
    </source>
</evidence>